<evidence type="ECO:0000313" key="2">
    <source>
        <dbReference type="EMBL" id="NIY72204.1"/>
    </source>
</evidence>
<protein>
    <recommendedName>
        <fullName evidence="1">Cell division coordinator CpoB</fullName>
    </recommendedName>
</protein>
<dbReference type="Gene3D" id="1.25.40.10">
    <property type="entry name" value="Tetratricopeptide repeat domain"/>
    <property type="match status" value="1"/>
</dbReference>
<feature type="chain" id="PRO_5044911250" description="Cell division coordinator CpoB" evidence="1">
    <location>
        <begin position="22"/>
        <end position="274"/>
    </location>
</feature>
<reference evidence="2 3" key="1">
    <citation type="submission" date="2020-03" db="EMBL/GenBank/DDBJ databases">
        <title>Bacterial isolates of synthetic phycosphere.</title>
        <authorList>
            <person name="Fu H."/>
            <person name="Moran M.A."/>
        </authorList>
    </citation>
    <scope>NUCLEOTIDE SEQUENCE [LARGE SCALE GENOMIC DNA]</scope>
    <source>
        <strain evidence="2 3">HF1</strain>
    </source>
</reference>
<evidence type="ECO:0000313" key="3">
    <source>
        <dbReference type="Proteomes" id="UP000709466"/>
    </source>
</evidence>
<dbReference type="EMBL" id="JAATOP010000004">
    <property type="protein sequence ID" value="NIY72204.1"/>
    <property type="molecule type" value="Genomic_DNA"/>
</dbReference>
<dbReference type="Pfam" id="PF13174">
    <property type="entry name" value="TPR_6"/>
    <property type="match status" value="1"/>
</dbReference>
<keyword evidence="3" id="KW-1185">Reference proteome</keyword>
<keyword evidence="1" id="KW-0131">Cell cycle</keyword>
<proteinExistence type="inferred from homology"/>
<dbReference type="SUPFAM" id="SSF48452">
    <property type="entry name" value="TPR-like"/>
    <property type="match status" value="1"/>
</dbReference>
<gene>
    <name evidence="2" type="primary">ybgF</name>
    <name evidence="1" type="synonym">cpoB</name>
    <name evidence="2" type="ORF">HCZ30_07120</name>
</gene>
<dbReference type="Pfam" id="PF13432">
    <property type="entry name" value="TPR_16"/>
    <property type="match status" value="1"/>
</dbReference>
<name>A0ABX0VZ32_9RHOB</name>
<comment type="similarity">
    <text evidence="1">Belongs to the CpoB family.</text>
</comment>
<dbReference type="InterPro" id="IPR034706">
    <property type="entry name" value="CpoB"/>
</dbReference>
<keyword evidence="1" id="KW-0574">Periplasm</keyword>
<sequence length="274" mass="29263" precursor="true">MIRKSIVALALSVALPCAALAQDGSLADVRQQLTTLYVDVQSLKAEMTTTGELTMGTVGNTPLERLDSISAQLQVLTSKTEELEFRINRIVQDGTNRIGDLEFRLCELEESCDISTLGDTPSLGGNIGAGSQPVAQEPIDISPQPEMAMSEQSDFDNAVAAMEEGDFDGAAQMFESFTNTYPGSTLSQQAHYFRGESYESLGRLTDAARAYLDAYSTDQNGVMAADAMFKLGMSLGAIGQVQDACVTLQQVGLKFPGSEAVLDAEAAMQNLSCQ</sequence>
<dbReference type="InterPro" id="IPR019734">
    <property type="entry name" value="TPR_rpt"/>
</dbReference>
<keyword evidence="1" id="KW-0732">Signal</keyword>
<feature type="signal peptide" evidence="1">
    <location>
        <begin position="1"/>
        <end position="21"/>
    </location>
</feature>
<dbReference type="RefSeq" id="WP_167637593.1">
    <property type="nucleotide sequence ID" value="NZ_JAATOP010000004.1"/>
</dbReference>
<comment type="caution">
    <text evidence="2">The sequence shown here is derived from an EMBL/GenBank/DDBJ whole genome shotgun (WGS) entry which is preliminary data.</text>
</comment>
<dbReference type="NCBIfam" id="TIGR02795">
    <property type="entry name" value="tol_pal_ybgF"/>
    <property type="match status" value="1"/>
</dbReference>
<evidence type="ECO:0000256" key="1">
    <source>
        <dbReference type="HAMAP-Rule" id="MF_02066"/>
    </source>
</evidence>
<comment type="function">
    <text evidence="1">Mediates coordination of peptidoglycan synthesis and outer membrane constriction during cell division.</text>
</comment>
<comment type="subcellular location">
    <subcellularLocation>
        <location evidence="1">Periplasm</location>
    </subcellularLocation>
</comment>
<dbReference type="InterPro" id="IPR011990">
    <property type="entry name" value="TPR-like_helical_dom_sf"/>
</dbReference>
<dbReference type="HAMAP" id="MF_02066">
    <property type="entry name" value="CpoB"/>
    <property type="match status" value="1"/>
</dbReference>
<dbReference type="InterPro" id="IPR014162">
    <property type="entry name" value="CpoB_C"/>
</dbReference>
<organism evidence="2 3">
    <name type="scientific">Marivivens donghaensis</name>
    <dbReference type="NCBI Taxonomy" id="1699413"/>
    <lineage>
        <taxon>Bacteria</taxon>
        <taxon>Pseudomonadati</taxon>
        <taxon>Pseudomonadota</taxon>
        <taxon>Alphaproteobacteria</taxon>
        <taxon>Rhodobacterales</taxon>
        <taxon>Paracoccaceae</taxon>
        <taxon>Marivivens group</taxon>
        <taxon>Marivivens</taxon>
    </lineage>
</organism>
<keyword evidence="1" id="KW-0132">Cell division</keyword>
<dbReference type="Proteomes" id="UP000709466">
    <property type="component" value="Unassembled WGS sequence"/>
</dbReference>
<accession>A0ABX0VZ32</accession>